<dbReference type="Proteomes" id="UP000218102">
    <property type="component" value="Unassembled WGS sequence"/>
</dbReference>
<evidence type="ECO:0000313" key="1">
    <source>
        <dbReference type="EMBL" id="PBJ93911.1"/>
    </source>
</evidence>
<dbReference type="AlphaFoldDB" id="A0A2A3M2B8"/>
<dbReference type="EMBL" id="NTME01000021">
    <property type="protein sequence ID" value="PBJ93911.1"/>
    <property type="molecule type" value="Genomic_DNA"/>
</dbReference>
<gene>
    <name evidence="1" type="ORF">CMV24_18965</name>
</gene>
<evidence type="ECO:0000313" key="2">
    <source>
        <dbReference type="Proteomes" id="UP000218102"/>
    </source>
</evidence>
<proteinExistence type="predicted"/>
<organism evidence="1 2">
    <name type="scientific">Pseudomonas plecoglossicida</name>
    <dbReference type="NCBI Taxonomy" id="70775"/>
    <lineage>
        <taxon>Bacteria</taxon>
        <taxon>Pseudomonadati</taxon>
        <taxon>Pseudomonadota</taxon>
        <taxon>Gammaproteobacteria</taxon>
        <taxon>Pseudomonadales</taxon>
        <taxon>Pseudomonadaceae</taxon>
        <taxon>Pseudomonas</taxon>
    </lineage>
</organism>
<accession>A0A2A3M2B8</accession>
<comment type="caution">
    <text evidence="1">The sequence shown here is derived from an EMBL/GenBank/DDBJ whole genome shotgun (WGS) entry which is preliminary data.</text>
</comment>
<name>A0A2A3M2B8_PSEDL</name>
<reference evidence="1 2" key="1">
    <citation type="submission" date="2017-09" db="EMBL/GenBank/DDBJ databases">
        <authorList>
            <person name="Ehlers B."/>
            <person name="Leendertz F.H."/>
        </authorList>
    </citation>
    <scope>NUCLEOTIDE SEQUENCE [LARGE SCALE GENOMIC DNA]</scope>
    <source>
        <strain evidence="1 2">DJ-1</strain>
    </source>
</reference>
<protein>
    <submittedName>
        <fullName evidence="1">Uncharacterized protein</fullName>
    </submittedName>
</protein>
<sequence length="88" mass="9655">MARPNTSELKLPLSLHLDQSTLDAIIRFRAARAAHLKYAHDDTAASAEMFLALQQAEADLARAVDELLVKTAAETAEPHPRPQKNVVL</sequence>